<comment type="caution">
    <text evidence="1">The sequence shown here is derived from an EMBL/GenBank/DDBJ whole genome shotgun (WGS) entry which is preliminary data.</text>
</comment>
<name>A0A8S3V553_MYTED</name>
<dbReference type="AlphaFoldDB" id="A0A8S3V553"/>
<protein>
    <submittedName>
        <fullName evidence="1">Uncharacterized protein</fullName>
    </submittedName>
</protein>
<evidence type="ECO:0000313" key="1">
    <source>
        <dbReference type="EMBL" id="CAG2252474.1"/>
    </source>
</evidence>
<sequence length="230" mass="27125">MLGLDFRKKNDCKIDLQQETLQCQNNTYPMEFSSKIGCYRISAAEDISIRQGTEVFFSRGRLFEIELSSEIFNLLQISKTRTTPYHRQSDTPNRLMMEREVATPVNILNKLAMEVKVILASKWVWELQERMEDAHQFVQNHVNREMLRQKQYHDNHLSSEKSDLMTHQRRRYPLSVIEDIDSEWKKENTWTLSNVIGESSIATTSKKEHLIQDRVVRKTTSSFPMTNLPR</sequence>
<keyword evidence="2" id="KW-1185">Reference proteome</keyword>
<reference evidence="1" key="1">
    <citation type="submission" date="2021-03" db="EMBL/GenBank/DDBJ databases">
        <authorList>
            <person name="Bekaert M."/>
        </authorList>
    </citation>
    <scope>NUCLEOTIDE SEQUENCE</scope>
</reference>
<gene>
    <name evidence="1" type="ORF">MEDL_64031</name>
</gene>
<proteinExistence type="predicted"/>
<accession>A0A8S3V553</accession>
<dbReference type="EMBL" id="CAJPWZ010003121">
    <property type="protein sequence ID" value="CAG2252474.1"/>
    <property type="molecule type" value="Genomic_DNA"/>
</dbReference>
<evidence type="ECO:0000313" key="2">
    <source>
        <dbReference type="Proteomes" id="UP000683360"/>
    </source>
</evidence>
<organism evidence="1 2">
    <name type="scientific">Mytilus edulis</name>
    <name type="common">Blue mussel</name>
    <dbReference type="NCBI Taxonomy" id="6550"/>
    <lineage>
        <taxon>Eukaryota</taxon>
        <taxon>Metazoa</taxon>
        <taxon>Spiralia</taxon>
        <taxon>Lophotrochozoa</taxon>
        <taxon>Mollusca</taxon>
        <taxon>Bivalvia</taxon>
        <taxon>Autobranchia</taxon>
        <taxon>Pteriomorphia</taxon>
        <taxon>Mytilida</taxon>
        <taxon>Mytiloidea</taxon>
        <taxon>Mytilidae</taxon>
        <taxon>Mytilinae</taxon>
        <taxon>Mytilus</taxon>
    </lineage>
</organism>
<dbReference type="Proteomes" id="UP000683360">
    <property type="component" value="Unassembled WGS sequence"/>
</dbReference>
<dbReference type="OrthoDB" id="10454058at2759"/>